<gene>
    <name evidence="1" type="ORF">J9260_00740</name>
</gene>
<name>A0A975F915_9GAMM</name>
<accession>A0A975F915</accession>
<evidence type="ECO:0000313" key="2">
    <source>
        <dbReference type="Proteomes" id="UP000672009"/>
    </source>
</evidence>
<dbReference type="Proteomes" id="UP000672009">
    <property type="component" value="Chromosome"/>
</dbReference>
<dbReference type="RefSeq" id="WP_210219160.1">
    <property type="nucleotide sequence ID" value="NZ_CP072793.1"/>
</dbReference>
<dbReference type="KEGG" id="tun:J9260_00740"/>
<keyword evidence="2" id="KW-1185">Reference proteome</keyword>
<organism evidence="1 2">
    <name type="scientific">Thiothrix unzii</name>
    <dbReference type="NCBI Taxonomy" id="111769"/>
    <lineage>
        <taxon>Bacteria</taxon>
        <taxon>Pseudomonadati</taxon>
        <taxon>Pseudomonadota</taxon>
        <taxon>Gammaproteobacteria</taxon>
        <taxon>Thiotrichales</taxon>
        <taxon>Thiotrichaceae</taxon>
        <taxon>Thiothrix</taxon>
    </lineage>
</organism>
<dbReference type="AlphaFoldDB" id="A0A975F915"/>
<dbReference type="EMBL" id="CP072793">
    <property type="protein sequence ID" value="QTR53650.1"/>
    <property type="molecule type" value="Genomic_DNA"/>
</dbReference>
<protein>
    <recommendedName>
        <fullName evidence="3">Coenzyme Q (Ubiquinone) biosynthesis protein Coq4</fullName>
    </recommendedName>
</protein>
<proteinExistence type="predicted"/>
<sequence length="167" mass="19081">MAAMDFSAENGWRECLMRWLVQILHDLYRCANYRHATAWDVTLEDLQQLPAASTGRALAVFLQQHGFALMPKFESHDLFHVLLGYGVTVVDEVRMQCCLAGSGRRTAPTLVVIAVGLVFYPEYSRDFWRHYQRGKSMVNFAGWDFKVMLLEPMAALLARIHNNGSQQ</sequence>
<reference evidence="1" key="1">
    <citation type="submission" date="2021-04" db="EMBL/GenBank/DDBJ databases">
        <title>Genomics, taxonomy and metabolism of representatives of sulfur bacteria of the genus Thiothrix: Thiothrix fructosivorans QT, Thiothrix unzii A1T and three new species, Thiothrix subterranea sp. nov., Thiothrix litoralis sp. nov. and 'Candidatus Thiothrix anitrata' sp. nov.</title>
        <authorList>
            <person name="Ravin N.V."/>
            <person name="Smolyakov D."/>
            <person name="Rudenko T.S."/>
            <person name="Mardanov A.V."/>
            <person name="Beletsky A.V."/>
            <person name="Markov N.D."/>
            <person name="Fomenkov A.I."/>
            <person name="Roberts R.J."/>
            <person name="Karnachuk O.V."/>
            <person name="Novikov A."/>
            <person name="Grabovich M.Y."/>
        </authorList>
    </citation>
    <scope>NUCLEOTIDE SEQUENCE</scope>
    <source>
        <strain evidence="1">A1</strain>
    </source>
</reference>
<evidence type="ECO:0000313" key="1">
    <source>
        <dbReference type="EMBL" id="QTR53650.1"/>
    </source>
</evidence>
<evidence type="ECO:0008006" key="3">
    <source>
        <dbReference type="Google" id="ProtNLM"/>
    </source>
</evidence>